<keyword evidence="3" id="KW-0804">Transcription</keyword>
<dbReference type="InterPro" id="IPR020449">
    <property type="entry name" value="Tscrpt_reg_AraC-type_HTH"/>
</dbReference>
<dbReference type="RefSeq" id="WP_197833852.1">
    <property type="nucleotide sequence ID" value="NZ_VOSN01000022.1"/>
</dbReference>
<accession>A0ABS8J8D0</accession>
<dbReference type="SMART" id="SM00342">
    <property type="entry name" value="HTH_ARAC"/>
    <property type="match status" value="1"/>
</dbReference>
<dbReference type="PANTHER" id="PTHR47504">
    <property type="entry name" value="RIGHT ORIGIN-BINDING PROTEIN"/>
    <property type="match status" value="1"/>
</dbReference>
<dbReference type="SUPFAM" id="SSF55136">
    <property type="entry name" value="Probable bacterial effector-binding domain"/>
    <property type="match status" value="1"/>
</dbReference>
<dbReference type="PROSITE" id="PS01124">
    <property type="entry name" value="HTH_ARAC_FAMILY_2"/>
    <property type="match status" value="1"/>
</dbReference>
<evidence type="ECO:0000313" key="5">
    <source>
        <dbReference type="EMBL" id="MCC7660274.1"/>
    </source>
</evidence>
<dbReference type="Gene3D" id="3.20.80.10">
    <property type="entry name" value="Regulatory factor, effector binding domain"/>
    <property type="match status" value="1"/>
</dbReference>
<organism evidence="5 6">
    <name type="scientific">Serratia montpellierensis</name>
    <dbReference type="NCBI Taxonomy" id="2598730"/>
    <lineage>
        <taxon>Bacteria</taxon>
        <taxon>Pseudomonadati</taxon>
        <taxon>Pseudomonadota</taxon>
        <taxon>Gammaproteobacteria</taxon>
        <taxon>Enterobacterales</taxon>
        <taxon>Yersiniaceae</taxon>
        <taxon>Serratia</taxon>
    </lineage>
</organism>
<dbReference type="InterPro" id="IPR011256">
    <property type="entry name" value="Reg_factor_effector_dom_sf"/>
</dbReference>
<evidence type="ECO:0000256" key="1">
    <source>
        <dbReference type="ARBA" id="ARBA00023015"/>
    </source>
</evidence>
<keyword evidence="2" id="KW-0238">DNA-binding</keyword>
<dbReference type="Gene3D" id="1.10.10.60">
    <property type="entry name" value="Homeodomain-like"/>
    <property type="match status" value="2"/>
</dbReference>
<dbReference type="Pfam" id="PF06445">
    <property type="entry name" value="GyrI-like"/>
    <property type="match status" value="1"/>
</dbReference>
<proteinExistence type="predicted"/>
<feature type="domain" description="HTH araC/xylS-type" evidence="4">
    <location>
        <begin position="10"/>
        <end position="108"/>
    </location>
</feature>
<dbReference type="PANTHER" id="PTHR47504:SF5">
    <property type="entry name" value="RIGHT ORIGIN-BINDING PROTEIN"/>
    <property type="match status" value="1"/>
</dbReference>
<keyword evidence="6" id="KW-1185">Reference proteome</keyword>
<dbReference type="PRINTS" id="PR00032">
    <property type="entry name" value="HTHARAC"/>
</dbReference>
<name>A0ABS8J8D0_9GAMM</name>
<dbReference type="SUPFAM" id="SSF46689">
    <property type="entry name" value="Homeodomain-like"/>
    <property type="match status" value="2"/>
</dbReference>
<evidence type="ECO:0000256" key="3">
    <source>
        <dbReference type="ARBA" id="ARBA00023163"/>
    </source>
</evidence>
<gene>
    <name evidence="5" type="ORF">FUU20_16190</name>
</gene>
<sequence>MTNEDIFFIEELIEWVEIHLEKRPNLDEVARISGYSKWHLQRKFKRITGIQLATYIRSRILTRAAVALRITRRSIIDISDELGFDSQQTFTRMFKQRFGTTPNRYRSMEHWDVKNLMPRFNFEASYGAGYYPEVKRLTLPEMQLVGFSRRLDFASEQELEYASCMAMKDEIFNDFFKGLHVDCRRIYSIYSPHAGGEGEELSSTLVMAVDPEHKKDILSNHQIDTIHLPSREFISINHKGTAKECLQFFGYLVSHVMPGLKDKVRGSMEMEIIQTKEWNPESKLRQIEVDYTYLISID</sequence>
<dbReference type="Proteomes" id="UP001199135">
    <property type="component" value="Unassembled WGS sequence"/>
</dbReference>
<protein>
    <submittedName>
        <fullName evidence="5">Helix-turn-helix domain-containing protein</fullName>
    </submittedName>
</protein>
<dbReference type="EMBL" id="VOSO01000014">
    <property type="protein sequence ID" value="MCC7660274.1"/>
    <property type="molecule type" value="Genomic_DNA"/>
</dbReference>
<dbReference type="InterPro" id="IPR009057">
    <property type="entry name" value="Homeodomain-like_sf"/>
</dbReference>
<reference evidence="5 6" key="1">
    <citation type="submission" date="2019-08" db="EMBL/GenBank/DDBJ databases">
        <title>Genome sequencing of Psyttalia spp.-associated microbial isolates reveals a potentially novel species in the Serratia genus.</title>
        <authorList>
            <person name="Tannieres-Laurent M."/>
            <person name="Sparks M.E."/>
            <person name="Blackburn M.B."/>
            <person name="Gundersen-Rindal D.E."/>
            <person name="Bon M.-C."/>
        </authorList>
    </citation>
    <scope>NUCLEOTIDE SEQUENCE [LARGE SCALE GENOMIC DNA]</scope>
    <source>
        <strain evidence="6">Pon4B</strain>
    </source>
</reference>
<evidence type="ECO:0000256" key="2">
    <source>
        <dbReference type="ARBA" id="ARBA00023125"/>
    </source>
</evidence>
<evidence type="ECO:0000313" key="6">
    <source>
        <dbReference type="Proteomes" id="UP001199135"/>
    </source>
</evidence>
<dbReference type="Pfam" id="PF12833">
    <property type="entry name" value="HTH_18"/>
    <property type="match status" value="1"/>
</dbReference>
<dbReference type="InterPro" id="IPR018060">
    <property type="entry name" value="HTH_AraC"/>
</dbReference>
<dbReference type="InterPro" id="IPR050959">
    <property type="entry name" value="MarA-like"/>
</dbReference>
<keyword evidence="1" id="KW-0805">Transcription regulation</keyword>
<dbReference type="InterPro" id="IPR029442">
    <property type="entry name" value="GyrI-like"/>
</dbReference>
<evidence type="ECO:0000259" key="4">
    <source>
        <dbReference type="PROSITE" id="PS01124"/>
    </source>
</evidence>
<comment type="caution">
    <text evidence="5">The sequence shown here is derived from an EMBL/GenBank/DDBJ whole genome shotgun (WGS) entry which is preliminary data.</text>
</comment>